<dbReference type="OrthoDB" id="9801155at2"/>
<dbReference type="EMBL" id="OBML01000009">
    <property type="protein sequence ID" value="SOC17894.1"/>
    <property type="molecule type" value="Genomic_DNA"/>
</dbReference>
<comment type="cofactor">
    <cofactor evidence="1">
        <name>heme</name>
        <dbReference type="ChEBI" id="CHEBI:30413"/>
    </cofactor>
</comment>
<evidence type="ECO:0000256" key="8">
    <source>
        <dbReference type="ARBA" id="ARBA00043906"/>
    </source>
</evidence>
<dbReference type="RefSeq" id="WP_097175685.1">
    <property type="nucleotide sequence ID" value="NZ_OBML01000009.1"/>
</dbReference>
<dbReference type="InterPro" id="IPR001128">
    <property type="entry name" value="Cyt_P450"/>
</dbReference>
<dbReference type="Gene3D" id="1.10.630.10">
    <property type="entry name" value="Cytochrome P450"/>
    <property type="match status" value="1"/>
</dbReference>
<dbReference type="InterPro" id="IPR002397">
    <property type="entry name" value="Cyt_P450_B"/>
</dbReference>
<evidence type="ECO:0000256" key="9">
    <source>
        <dbReference type="RuleBase" id="RU000461"/>
    </source>
</evidence>
<keyword evidence="5 9" id="KW-0560">Oxidoreductase</keyword>
<name>A0A285T947_9HYPH</name>
<evidence type="ECO:0000313" key="11">
    <source>
        <dbReference type="Proteomes" id="UP000219331"/>
    </source>
</evidence>
<proteinExistence type="inferred from homology"/>
<evidence type="ECO:0000256" key="4">
    <source>
        <dbReference type="ARBA" id="ARBA00022723"/>
    </source>
</evidence>
<gene>
    <name evidence="10" type="ORF">SAMN05421512_109124</name>
</gene>
<keyword evidence="4 9" id="KW-0479">Metal-binding</keyword>
<evidence type="ECO:0000256" key="1">
    <source>
        <dbReference type="ARBA" id="ARBA00001971"/>
    </source>
</evidence>
<dbReference type="STRING" id="538381.GCA_001696535_02404"/>
<dbReference type="Proteomes" id="UP000219331">
    <property type="component" value="Unassembled WGS sequence"/>
</dbReference>
<dbReference type="Pfam" id="PF00067">
    <property type="entry name" value="p450"/>
    <property type="match status" value="1"/>
</dbReference>
<keyword evidence="6 9" id="KW-0408">Iron</keyword>
<protein>
    <recommendedName>
        <fullName evidence="12">Cytochrome P450</fullName>
    </recommendedName>
</protein>
<dbReference type="InterPro" id="IPR017972">
    <property type="entry name" value="Cyt_P450_CS"/>
</dbReference>
<dbReference type="CDD" id="cd20625">
    <property type="entry name" value="CYP164-like"/>
    <property type="match status" value="1"/>
</dbReference>
<dbReference type="AlphaFoldDB" id="A0A285T947"/>
<reference evidence="10 11" key="1">
    <citation type="submission" date="2017-08" db="EMBL/GenBank/DDBJ databases">
        <authorList>
            <person name="de Groot N.N."/>
        </authorList>
    </citation>
    <scope>NUCLEOTIDE SEQUENCE [LARGE SCALE GENOMIC DNA]</scope>
    <source>
        <strain evidence="10 11">USBA 352</strain>
    </source>
</reference>
<evidence type="ECO:0000256" key="7">
    <source>
        <dbReference type="ARBA" id="ARBA00023033"/>
    </source>
</evidence>
<evidence type="ECO:0008006" key="12">
    <source>
        <dbReference type="Google" id="ProtNLM"/>
    </source>
</evidence>
<evidence type="ECO:0000313" key="10">
    <source>
        <dbReference type="EMBL" id="SOC17894.1"/>
    </source>
</evidence>
<dbReference type="SUPFAM" id="SSF48264">
    <property type="entry name" value="Cytochrome P450"/>
    <property type="match status" value="1"/>
</dbReference>
<dbReference type="GO" id="GO:0020037">
    <property type="term" value="F:heme binding"/>
    <property type="evidence" value="ECO:0007669"/>
    <property type="project" value="InterPro"/>
</dbReference>
<comment type="function">
    <text evidence="8">Cytochromes P450 are a group of heme-thiolate monooxygenases. They oxidize a variety of structurally unrelated compounds, including steroids, fatty acids, and xenobiotics.</text>
</comment>
<evidence type="ECO:0000256" key="5">
    <source>
        <dbReference type="ARBA" id="ARBA00023002"/>
    </source>
</evidence>
<evidence type="ECO:0000256" key="3">
    <source>
        <dbReference type="ARBA" id="ARBA00022617"/>
    </source>
</evidence>
<organism evidence="10 11">
    <name type="scientific">Stappia indica</name>
    <dbReference type="NCBI Taxonomy" id="538381"/>
    <lineage>
        <taxon>Bacteria</taxon>
        <taxon>Pseudomonadati</taxon>
        <taxon>Pseudomonadota</taxon>
        <taxon>Alphaproteobacteria</taxon>
        <taxon>Hyphomicrobiales</taxon>
        <taxon>Stappiaceae</taxon>
        <taxon>Stappia</taxon>
    </lineage>
</organism>
<dbReference type="PROSITE" id="PS00086">
    <property type="entry name" value="CYTOCHROME_P450"/>
    <property type="match status" value="1"/>
</dbReference>
<dbReference type="GO" id="GO:0016705">
    <property type="term" value="F:oxidoreductase activity, acting on paired donors, with incorporation or reduction of molecular oxygen"/>
    <property type="evidence" value="ECO:0007669"/>
    <property type="project" value="InterPro"/>
</dbReference>
<comment type="similarity">
    <text evidence="2 9">Belongs to the cytochrome P450 family.</text>
</comment>
<dbReference type="GO" id="GO:0004497">
    <property type="term" value="F:monooxygenase activity"/>
    <property type="evidence" value="ECO:0007669"/>
    <property type="project" value="UniProtKB-KW"/>
</dbReference>
<keyword evidence="3 9" id="KW-0349">Heme</keyword>
<dbReference type="InterPro" id="IPR036396">
    <property type="entry name" value="Cyt_P450_sf"/>
</dbReference>
<dbReference type="PANTHER" id="PTHR46696:SF1">
    <property type="entry name" value="CYTOCHROME P450 YJIB-RELATED"/>
    <property type="match status" value="1"/>
</dbReference>
<dbReference type="GO" id="GO:0005506">
    <property type="term" value="F:iron ion binding"/>
    <property type="evidence" value="ECO:0007669"/>
    <property type="project" value="InterPro"/>
</dbReference>
<dbReference type="PRINTS" id="PR00359">
    <property type="entry name" value="BP450"/>
</dbReference>
<dbReference type="PANTHER" id="PTHR46696">
    <property type="entry name" value="P450, PUTATIVE (EUROFUNG)-RELATED"/>
    <property type="match status" value="1"/>
</dbReference>
<sequence>MTVTAPAAEPRAGSAAARVAAGQDIVFNPLDPAFRADPYPVYARLRREAPILRTKGTLILSRYEDVLAVMRSRKFSVRLIPDTVVKQAARLRFEDYGQMLRFLQTSIVFTDNPEHMRLRRLVNQAYSNEAITALLPVLTDRIERLLATHAARGGCDIMADIAVPLPIDILCDWMAVDDEARPGIAEKVHAVRYLLDPGMMNRSAFQKAASSMRELTGYFGEHAARIRKSGKDTIIARLCEAQVDGAGLTEEEIAFACVMSFVAGTETTQCLIGNLVDAILDHREKFEALGDDAASIRSAIEEVTRYETPLQFTKRLAVEDCTVGGIDISAGEQILLCLGSANRDGEVFEAPDELRFDRKGTAHIGFGFGMHSCLGALLARVQGDAFLKVLLSGYGDFERVDPERRWQANSLILRGPERLDIRFSSQRGTA</sequence>
<dbReference type="FunFam" id="1.10.630.10:FF:000018">
    <property type="entry name" value="Cytochrome P450 monooxygenase"/>
    <property type="match status" value="1"/>
</dbReference>
<evidence type="ECO:0000256" key="6">
    <source>
        <dbReference type="ARBA" id="ARBA00023004"/>
    </source>
</evidence>
<accession>A0A285T947</accession>
<evidence type="ECO:0000256" key="2">
    <source>
        <dbReference type="ARBA" id="ARBA00010617"/>
    </source>
</evidence>
<keyword evidence="7 9" id="KW-0503">Monooxygenase</keyword>
<keyword evidence="11" id="KW-1185">Reference proteome</keyword>